<protein>
    <submittedName>
        <fullName evidence="6">Uncharacterized protein</fullName>
    </submittedName>
</protein>
<dbReference type="EMBL" id="UWVH01000001">
    <property type="protein sequence ID" value="VCV77849.1"/>
    <property type="molecule type" value="Genomic_DNA"/>
</dbReference>
<evidence type="ECO:0000313" key="5">
    <source>
        <dbReference type="EMBL" id="VGM58312.1"/>
    </source>
</evidence>
<dbReference type="AlphaFoldDB" id="A0A486WKF1"/>
<dbReference type="Proteomes" id="UP000258798">
    <property type="component" value="Unassembled WGS sequence"/>
</dbReference>
<dbReference type="EMBL" id="CAAHCT010000002">
    <property type="protein sequence ID" value="VGL55829.1"/>
    <property type="molecule type" value="Genomic_DNA"/>
</dbReference>
<evidence type="ECO:0000313" key="4">
    <source>
        <dbReference type="EMBL" id="VGL61297.1"/>
    </source>
</evidence>
<reference evidence="2 8" key="1">
    <citation type="submission" date="2018-10" db="EMBL/GenBank/DDBJ databases">
        <authorList>
            <person name="Noll B N."/>
        </authorList>
    </citation>
    <scope>NUCLEOTIDE SEQUENCE [LARGE SCALE GENOMIC DNA]</scope>
    <source>
        <strain evidence="2">Kpneu006</strain>
    </source>
</reference>
<gene>
    <name evidence="2" type="ORF">BANRA_03226</name>
    <name evidence="1" type="ORF">SAMEA3729652_02068</name>
    <name evidence="5" type="ORF">SAMEA4873558_01224</name>
    <name evidence="6" type="ORF">SAMEA4873562_01022</name>
    <name evidence="4" type="ORF">SAMEA4873649_02359</name>
    <name evidence="3" type="ORF">SAMEA4873651_00976</name>
</gene>
<dbReference type="EMBL" id="CAAHDK010000002">
    <property type="protein sequence ID" value="VGM63114.1"/>
    <property type="molecule type" value="Genomic_DNA"/>
</dbReference>
<dbReference type="EMBL" id="UJRG01000004">
    <property type="protein sequence ID" value="SWT12316.1"/>
    <property type="molecule type" value="Genomic_DNA"/>
</dbReference>
<evidence type="ECO:0000313" key="8">
    <source>
        <dbReference type="Proteomes" id="UP000269921"/>
    </source>
</evidence>
<reference evidence="6" key="2">
    <citation type="submission" date="2019-03" db="EMBL/GenBank/DDBJ databases">
        <authorList>
            <consortium name="Pathogen Informatics"/>
        </authorList>
    </citation>
    <scope>NUCLEOTIDE SEQUENCE</scope>
    <source>
        <strain evidence="5">5012STDY7626357</strain>
        <strain evidence="6">5012STDY7626361</strain>
        <strain evidence="4">5012STDY7626447</strain>
        <strain evidence="3">5012STDY7626449</strain>
        <strain evidence="1 7">EuSCAPE_TR125</strain>
    </source>
</reference>
<evidence type="ECO:0000313" key="7">
    <source>
        <dbReference type="Proteomes" id="UP000258798"/>
    </source>
</evidence>
<evidence type="ECO:0000313" key="1">
    <source>
        <dbReference type="EMBL" id="SWT12316.1"/>
    </source>
</evidence>
<organism evidence="6">
    <name type="scientific">Klebsiella pneumoniae</name>
    <dbReference type="NCBI Taxonomy" id="573"/>
    <lineage>
        <taxon>Bacteria</taxon>
        <taxon>Pseudomonadati</taxon>
        <taxon>Pseudomonadota</taxon>
        <taxon>Gammaproteobacteria</taxon>
        <taxon>Enterobacterales</taxon>
        <taxon>Enterobacteriaceae</taxon>
        <taxon>Klebsiella/Raoultella group</taxon>
        <taxon>Klebsiella</taxon>
        <taxon>Klebsiella pneumoniae complex</taxon>
    </lineage>
</organism>
<evidence type="ECO:0000313" key="2">
    <source>
        <dbReference type="EMBL" id="VCV77849.1"/>
    </source>
</evidence>
<sequence length="35" mass="4208">MLLKWKPPQIVNGKDDDSLEATMRFMKETNKREKE</sequence>
<accession>A0A486WKF1</accession>
<evidence type="ECO:0000313" key="3">
    <source>
        <dbReference type="EMBL" id="VGL55829.1"/>
    </source>
</evidence>
<proteinExistence type="predicted"/>
<dbReference type="EMBL" id="CAAHCQ010000004">
    <property type="protein sequence ID" value="VGL61297.1"/>
    <property type="molecule type" value="Genomic_DNA"/>
</dbReference>
<evidence type="ECO:0000313" key="6">
    <source>
        <dbReference type="EMBL" id="VGM63114.1"/>
    </source>
</evidence>
<dbReference type="Proteomes" id="UP000269921">
    <property type="component" value="Unassembled WGS sequence"/>
</dbReference>
<name>A0A486WKF1_KLEPN</name>
<dbReference type="EMBL" id="CAAHDJ010000002">
    <property type="protein sequence ID" value="VGM58312.1"/>
    <property type="molecule type" value="Genomic_DNA"/>
</dbReference>